<evidence type="ECO:0000313" key="1">
    <source>
        <dbReference type="EMBL" id="KGK56363.1"/>
    </source>
</evidence>
<name>A0AB34P5U2_9XANT</name>
<dbReference type="Proteomes" id="UP000029879">
    <property type="component" value="Unassembled WGS sequence"/>
</dbReference>
<dbReference type="AlphaFoldDB" id="A0AB34P5U2"/>
<proteinExistence type="predicted"/>
<protein>
    <submittedName>
        <fullName evidence="1">Uncharacterized protein</fullName>
    </submittedName>
</protein>
<sequence>MGSIVSAHAVDGVIDCADDLVARRDCKRLQQQLAGTRAVAFKDALVMQVVLPPVLLTASPP</sequence>
<comment type="caution">
    <text evidence="1">The sequence shown here is derived from an EMBL/GenBank/DDBJ whole genome shotgun (WGS) entry which is preliminary data.</text>
</comment>
<accession>A0AB34P5U2</accession>
<gene>
    <name evidence="1" type="ORF">NC00_18495</name>
</gene>
<organism evidence="1 2">
    <name type="scientific">Xanthomonas cannabis pv. phaseoli</name>
    <dbReference type="NCBI Taxonomy" id="1885902"/>
    <lineage>
        <taxon>Bacteria</taxon>
        <taxon>Pseudomonadati</taxon>
        <taxon>Pseudomonadota</taxon>
        <taxon>Gammaproteobacteria</taxon>
        <taxon>Lysobacterales</taxon>
        <taxon>Lysobacteraceae</taxon>
        <taxon>Xanthomonas</taxon>
    </lineage>
</organism>
<dbReference type="EMBL" id="JRQI01000088">
    <property type="protein sequence ID" value="KGK56363.1"/>
    <property type="molecule type" value="Genomic_DNA"/>
</dbReference>
<evidence type="ECO:0000313" key="2">
    <source>
        <dbReference type="Proteomes" id="UP000029879"/>
    </source>
</evidence>
<reference evidence="1 2" key="1">
    <citation type="submission" date="2014-10" db="EMBL/GenBank/DDBJ databases">
        <title>Genome sequence of a Xanthomonas strain that is pathogenic on beans.</title>
        <authorList>
            <person name="Aritua V."/>
            <person name="Sapp M."/>
            <person name="Harrison J."/>
            <person name="Smith J."/>
            <person name="Studholme D."/>
        </authorList>
    </citation>
    <scope>NUCLEOTIDE SEQUENCE [LARGE SCALE GENOMIC DNA]</scope>
    <source>
        <strain evidence="1 2">Nyagatare</strain>
    </source>
</reference>